<dbReference type="PROSITE" id="PS51782">
    <property type="entry name" value="LYSM"/>
    <property type="match status" value="1"/>
</dbReference>
<dbReference type="PROSITE" id="PS51257">
    <property type="entry name" value="PROKAR_LIPOPROTEIN"/>
    <property type="match status" value="1"/>
</dbReference>
<sequence length="264" mass="26699">MTRFPLPVVAAAAALALTLGGCAAVEPGATAAPAPAPPERAGATASFSAVEPAELPNGVIGRATLVGADGSVAVSVEVSRSGGDLLEIRSLPAPGLDLARTELMLAPRPLADDATCFDEGLRYGLGTPVEGEPARWGVADLGEGDPSFLDEAVLVRGPAEATAETECFADIVARGPIEWTFAPLRTGLVASDAGATGGARGDATVEDGAPVAYTVARDDLLDEVAARFGITAGDLLYLNPDRSPPGGVSTLHPGEVLNLVVERR</sequence>
<organism evidence="3 4">
    <name type="scientific">Agromyces indicus</name>
    <dbReference type="NCBI Taxonomy" id="758919"/>
    <lineage>
        <taxon>Bacteria</taxon>
        <taxon>Bacillati</taxon>
        <taxon>Actinomycetota</taxon>
        <taxon>Actinomycetes</taxon>
        <taxon>Micrococcales</taxon>
        <taxon>Microbacteriaceae</taxon>
        <taxon>Agromyces</taxon>
    </lineage>
</organism>
<evidence type="ECO:0000256" key="1">
    <source>
        <dbReference type="SAM" id="SignalP"/>
    </source>
</evidence>
<dbReference type="Proteomes" id="UP001260072">
    <property type="component" value="Unassembled WGS sequence"/>
</dbReference>
<keyword evidence="1" id="KW-0732">Signal</keyword>
<feature type="domain" description="LysM" evidence="2">
    <location>
        <begin position="211"/>
        <end position="259"/>
    </location>
</feature>
<evidence type="ECO:0000259" key="2">
    <source>
        <dbReference type="PROSITE" id="PS51782"/>
    </source>
</evidence>
<feature type="chain" id="PRO_5047493720" evidence="1">
    <location>
        <begin position="24"/>
        <end position="264"/>
    </location>
</feature>
<keyword evidence="4" id="KW-1185">Reference proteome</keyword>
<dbReference type="CDD" id="cd00118">
    <property type="entry name" value="LysM"/>
    <property type="match status" value="1"/>
</dbReference>
<dbReference type="InterPro" id="IPR036779">
    <property type="entry name" value="LysM_dom_sf"/>
</dbReference>
<gene>
    <name evidence="3" type="ORF">RH861_06105</name>
</gene>
<accession>A0ABU1FK35</accession>
<evidence type="ECO:0000313" key="3">
    <source>
        <dbReference type="EMBL" id="MDR5691635.1"/>
    </source>
</evidence>
<evidence type="ECO:0000313" key="4">
    <source>
        <dbReference type="Proteomes" id="UP001260072"/>
    </source>
</evidence>
<reference evidence="4" key="1">
    <citation type="submission" date="2023-07" db="EMBL/GenBank/DDBJ databases">
        <title>Description of three actinobacteria isolated from air of manufacturing shop in a pharmaceutical factory.</title>
        <authorList>
            <person name="Zhang D.-F."/>
        </authorList>
    </citation>
    <scope>NUCLEOTIDE SEQUENCE [LARGE SCALE GENOMIC DNA]</scope>
    <source>
        <strain evidence="4">CCTCC AB 2011122</strain>
    </source>
</reference>
<name>A0ABU1FK35_9MICO</name>
<proteinExistence type="predicted"/>
<dbReference type="Gene3D" id="3.10.350.10">
    <property type="entry name" value="LysM domain"/>
    <property type="match status" value="1"/>
</dbReference>
<comment type="caution">
    <text evidence="3">The sequence shown here is derived from an EMBL/GenBank/DDBJ whole genome shotgun (WGS) entry which is preliminary data.</text>
</comment>
<protein>
    <submittedName>
        <fullName evidence="3">LysM domain-containing protein</fullName>
    </submittedName>
</protein>
<dbReference type="EMBL" id="JAVKGS010000001">
    <property type="protein sequence ID" value="MDR5691635.1"/>
    <property type="molecule type" value="Genomic_DNA"/>
</dbReference>
<dbReference type="RefSeq" id="WP_310520238.1">
    <property type="nucleotide sequence ID" value="NZ_BAABBS010000003.1"/>
</dbReference>
<dbReference type="InterPro" id="IPR018392">
    <property type="entry name" value="LysM"/>
</dbReference>
<feature type="signal peptide" evidence="1">
    <location>
        <begin position="1"/>
        <end position="23"/>
    </location>
</feature>